<dbReference type="Proteomes" id="UP000321419">
    <property type="component" value="Unassembled WGS sequence"/>
</dbReference>
<feature type="region of interest" description="Disordered" evidence="1">
    <location>
        <begin position="284"/>
        <end position="328"/>
    </location>
</feature>
<evidence type="ECO:0000313" key="2">
    <source>
        <dbReference type="EMBL" id="GEK54235.1"/>
    </source>
</evidence>
<protein>
    <submittedName>
        <fullName evidence="2">Uncharacterized protein</fullName>
    </submittedName>
</protein>
<evidence type="ECO:0000313" key="3">
    <source>
        <dbReference type="Proteomes" id="UP000321419"/>
    </source>
</evidence>
<feature type="region of interest" description="Disordered" evidence="1">
    <location>
        <begin position="1"/>
        <end position="124"/>
    </location>
</feature>
<keyword evidence="3" id="KW-1185">Reference proteome</keyword>
<sequence>MAANRNLDGLNATSAIFDDYTPPTPEERGDFVEDDEAPADDVVDELEDEHEEADELEEEAEELEEEADEEDDGESEEDESESEGEDDVDGDEGEEDEPAEKPSKVAKGRRVPLERLNKEIEKRRNLESVVQNLRTEIDALKGAGSQEPKGEQQTDPVGFTREEFEGMQEAMLDGETDKAFELFGKMMASQTQAVQAKAEQEVSERVRNELNQDRAMSELQQTAQSLAEKYPELDSAGDEADEGLIEEVVEMRDLYVERGLTPAEALKKSVRLVALENDLVDRTAKPKADMAKPTKKTNTKAKLAAAKKERGKLSGTGGGNSRPDIDISRMSDDEFAGLSAEAKARARGDYVV</sequence>
<gene>
    <name evidence="2" type="ORF">PES01_10800</name>
</gene>
<dbReference type="OrthoDB" id="7033663at2"/>
<feature type="compositionally biased region" description="Basic and acidic residues" evidence="1">
    <location>
        <begin position="111"/>
        <end position="124"/>
    </location>
</feature>
<dbReference type="AlphaFoldDB" id="A0A510XTA2"/>
<name>A0A510XTA2_9GAMM</name>
<reference evidence="2 3" key="1">
    <citation type="submission" date="2019-07" db="EMBL/GenBank/DDBJ databases">
        <title>Whole genome shotgun sequence of Pseudoalteromonas espejiana NBRC 102222.</title>
        <authorList>
            <person name="Hosoyama A."/>
            <person name="Uohara A."/>
            <person name="Ohji S."/>
            <person name="Ichikawa N."/>
        </authorList>
    </citation>
    <scope>NUCLEOTIDE SEQUENCE [LARGE SCALE GENOMIC DNA]</scope>
    <source>
        <strain evidence="2 3">NBRC 102222</strain>
    </source>
</reference>
<feature type="compositionally biased region" description="Acidic residues" evidence="1">
    <location>
        <begin position="32"/>
        <end position="98"/>
    </location>
</feature>
<evidence type="ECO:0000256" key="1">
    <source>
        <dbReference type="SAM" id="MobiDB-lite"/>
    </source>
</evidence>
<accession>A0A510XTA2</accession>
<comment type="caution">
    <text evidence="2">The sequence shown here is derived from an EMBL/GenBank/DDBJ whole genome shotgun (WGS) entry which is preliminary data.</text>
</comment>
<proteinExistence type="predicted"/>
<dbReference type="EMBL" id="BJUM01000008">
    <property type="protein sequence ID" value="GEK54235.1"/>
    <property type="molecule type" value="Genomic_DNA"/>
</dbReference>
<organism evidence="2 3">
    <name type="scientific">Pseudoalteromonas espejiana</name>
    <dbReference type="NCBI Taxonomy" id="28107"/>
    <lineage>
        <taxon>Bacteria</taxon>
        <taxon>Pseudomonadati</taxon>
        <taxon>Pseudomonadota</taxon>
        <taxon>Gammaproteobacteria</taxon>
        <taxon>Alteromonadales</taxon>
        <taxon>Pseudoalteromonadaceae</taxon>
        <taxon>Pseudoalteromonas</taxon>
    </lineage>
</organism>
<dbReference type="RefSeq" id="WP_089347525.1">
    <property type="nucleotide sequence ID" value="NZ_BJUM01000008.1"/>
</dbReference>